<feature type="region of interest" description="Disordered" evidence="1">
    <location>
        <begin position="496"/>
        <end position="601"/>
    </location>
</feature>
<keyword evidence="2" id="KW-0732">Signal</keyword>
<dbReference type="Proteomes" id="UP000295192">
    <property type="component" value="Unassembled WGS sequence"/>
</dbReference>
<dbReference type="EMBL" id="LSRL02001096">
    <property type="protein sequence ID" value="TDG39378.1"/>
    <property type="molecule type" value="Genomic_DNA"/>
</dbReference>
<keyword evidence="4" id="KW-1185">Reference proteome</keyword>
<sequence length="750" mass="82762">MWKFYCVLMAIMQLQLQQQQQQALAIVGAGRDLVLTPKQALQQHGKRIYYEEDESTQSTPVQRSWERTLKHVTYVTLFTDAAMGAAAGKLSQLHDYHDFLQTPYVPDAEHGQQSQSRFGDIVTLATGRLEQLSSNGSYRFVEGPASDGPQGGTPGSQILALWRVQRIRHRDSITRHSPQRFHYELKFSVSPLATSTGWPPLQNYIQKESDYPQSFGRHTYQEAQGQALAQRRQDRQPQATFVRGIFQAPPPPNLLNIGEYLKEDVTKGPPKLELFPGLFNLGLRPNFIPATTYRPSYPVKFGAPTPPEPYGLPNELGATEPAGPPPNPPVTHHFHHHFYMTPNGLTDGNPSGQTDLAFRPSSFAPELTTLAAPTSPSPAYHHHQPHYQHDPHGGFQLSGHRETASAESLEPGEDDRPDQEPHPLVRVPQSYAGYQQSSKYHSSKLSPLLIYAGAAADTEEEQKSFVQSEPLEETVYRYSEPDPLYVHQHPVDVLHLDTPHNYTNKEPQQDSAPAQLESSSDSGEQTLLEQEEEEHQEQQALQHQQQPEQRPAGSQKQHKLATTPAATTAASTTTERPASSSMAPTRAAPTSRTSFVSTSTSFTPLRALSRYRTTPRITAGRSTTTTTTTTEQPAVAKWKQRRKENATGVDSRAKSSHRHESKVAFMPPTAFPTTATTTTTAGTTTTTTTTTAMPAVSNSSSTVASPEGAGEVIEVLTQKSVSKSVSIKVGENGEEIPIIVDDDENEVKRS</sequence>
<protein>
    <submittedName>
        <fullName evidence="3">Uncharacterized protein</fullName>
    </submittedName>
</protein>
<dbReference type="AlphaFoldDB" id="A0A484ASM3"/>
<feature type="region of interest" description="Disordered" evidence="1">
    <location>
        <begin position="368"/>
        <end position="424"/>
    </location>
</feature>
<feature type="compositionally biased region" description="Low complexity" evidence="1">
    <location>
        <begin position="538"/>
        <end position="549"/>
    </location>
</feature>
<evidence type="ECO:0000256" key="1">
    <source>
        <dbReference type="SAM" id="MobiDB-lite"/>
    </source>
</evidence>
<dbReference type="STRING" id="7232.A0A484ASM3"/>
<accession>A0A484ASM3</accession>
<dbReference type="OMA" id="YHDFLQT"/>
<proteinExistence type="predicted"/>
<feature type="signal peptide" evidence="2">
    <location>
        <begin position="1"/>
        <end position="17"/>
    </location>
</feature>
<feature type="compositionally biased region" description="Polar residues" evidence="1">
    <location>
        <begin position="500"/>
        <end position="523"/>
    </location>
</feature>
<name>A0A484ASM3_DRONA</name>
<dbReference type="OrthoDB" id="6925743at2759"/>
<comment type="caution">
    <text evidence="3">The sequence shown here is derived from an EMBL/GenBank/DDBJ whole genome shotgun (WGS) entry which is preliminary data.</text>
</comment>
<evidence type="ECO:0000256" key="2">
    <source>
        <dbReference type="SAM" id="SignalP"/>
    </source>
</evidence>
<reference evidence="3 4" key="1">
    <citation type="journal article" date="2019" name="J. Hered.">
        <title>An Improved Genome Assembly for Drosophila navojoa, the Basal Species in the mojavensis Cluster.</title>
        <authorList>
            <person name="Vanderlinde T."/>
            <person name="Dupim E.G."/>
            <person name="Nazario-Yepiz N.O."/>
            <person name="Carvalho A.B."/>
        </authorList>
    </citation>
    <scope>NUCLEOTIDE SEQUENCE [LARGE SCALE GENOMIC DNA]</scope>
    <source>
        <strain evidence="3">Navoj_Jal97</strain>
        <tissue evidence="3">Whole organism</tissue>
    </source>
</reference>
<feature type="region of interest" description="Disordered" evidence="1">
    <location>
        <begin position="621"/>
        <end position="662"/>
    </location>
</feature>
<feature type="chain" id="PRO_5019799491" evidence="2">
    <location>
        <begin position="18"/>
        <end position="750"/>
    </location>
</feature>
<evidence type="ECO:0000313" key="4">
    <source>
        <dbReference type="Proteomes" id="UP000295192"/>
    </source>
</evidence>
<feature type="region of interest" description="Disordered" evidence="1">
    <location>
        <begin position="308"/>
        <end position="328"/>
    </location>
</feature>
<evidence type="ECO:0000313" key="3">
    <source>
        <dbReference type="EMBL" id="TDG39378.1"/>
    </source>
</evidence>
<gene>
    <name evidence="3" type="ORF">AWZ03_014202</name>
</gene>
<feature type="compositionally biased region" description="Low complexity" evidence="1">
    <location>
        <begin position="590"/>
        <end position="601"/>
    </location>
</feature>
<organism evidence="3 4">
    <name type="scientific">Drosophila navojoa</name>
    <name type="common">Fruit fly</name>
    <dbReference type="NCBI Taxonomy" id="7232"/>
    <lineage>
        <taxon>Eukaryota</taxon>
        <taxon>Metazoa</taxon>
        <taxon>Ecdysozoa</taxon>
        <taxon>Arthropoda</taxon>
        <taxon>Hexapoda</taxon>
        <taxon>Insecta</taxon>
        <taxon>Pterygota</taxon>
        <taxon>Neoptera</taxon>
        <taxon>Endopterygota</taxon>
        <taxon>Diptera</taxon>
        <taxon>Brachycera</taxon>
        <taxon>Muscomorpha</taxon>
        <taxon>Ephydroidea</taxon>
        <taxon>Drosophilidae</taxon>
        <taxon>Drosophila</taxon>
    </lineage>
</organism>
<feature type="compositionally biased region" description="Low complexity" evidence="1">
    <location>
        <begin position="561"/>
        <end position="581"/>
    </location>
</feature>